<reference evidence="2 3" key="1">
    <citation type="submission" date="2020-08" db="EMBL/GenBank/DDBJ databases">
        <title>Genomic Encyclopedia of Type Strains, Phase III (KMG-III): the genomes of soil and plant-associated and newly described type strains.</title>
        <authorList>
            <person name="Whitman W."/>
        </authorList>
    </citation>
    <scope>NUCLEOTIDE SEQUENCE [LARGE SCALE GENOMIC DNA]</scope>
    <source>
        <strain evidence="2 3">CECT 8640</strain>
    </source>
</reference>
<dbReference type="Proteomes" id="UP000547510">
    <property type="component" value="Unassembled WGS sequence"/>
</dbReference>
<evidence type="ECO:0000313" key="2">
    <source>
        <dbReference type="EMBL" id="MBB5960428.1"/>
    </source>
</evidence>
<keyword evidence="3" id="KW-1185">Reference proteome</keyword>
<gene>
    <name evidence="2" type="ORF">FHS29_007052</name>
</gene>
<evidence type="ECO:0000313" key="3">
    <source>
        <dbReference type="Proteomes" id="UP000547510"/>
    </source>
</evidence>
<comment type="caution">
    <text evidence="2">The sequence shown here is derived from an EMBL/GenBank/DDBJ whole genome shotgun (WGS) entry which is preliminary data.</text>
</comment>
<dbReference type="RefSeq" id="WP_281391811.1">
    <property type="nucleotide sequence ID" value="NZ_JACHJN010000016.1"/>
</dbReference>
<protein>
    <submittedName>
        <fullName evidence="2">Uncharacterized protein</fullName>
    </submittedName>
</protein>
<feature type="compositionally biased region" description="Basic and acidic residues" evidence="1">
    <location>
        <begin position="20"/>
        <end position="32"/>
    </location>
</feature>
<evidence type="ECO:0000256" key="1">
    <source>
        <dbReference type="SAM" id="MobiDB-lite"/>
    </source>
</evidence>
<accession>A0A841CWD0</accession>
<dbReference type="EMBL" id="JACHJN010000016">
    <property type="protein sequence ID" value="MBB5960428.1"/>
    <property type="molecule type" value="Genomic_DNA"/>
</dbReference>
<proteinExistence type="predicted"/>
<organism evidence="2 3">
    <name type="scientific">Saccharothrix tamanrassetensis</name>
    <dbReference type="NCBI Taxonomy" id="1051531"/>
    <lineage>
        <taxon>Bacteria</taxon>
        <taxon>Bacillati</taxon>
        <taxon>Actinomycetota</taxon>
        <taxon>Actinomycetes</taxon>
        <taxon>Pseudonocardiales</taxon>
        <taxon>Pseudonocardiaceae</taxon>
        <taxon>Saccharothrix</taxon>
    </lineage>
</organism>
<feature type="region of interest" description="Disordered" evidence="1">
    <location>
        <begin position="1"/>
        <end position="43"/>
    </location>
</feature>
<name>A0A841CWD0_9PSEU</name>
<dbReference type="AlphaFoldDB" id="A0A841CWD0"/>
<sequence>MDADEHRNRTLRGYRGLNRHLSDVRPPRDLYLRTEPAMNGATR</sequence>